<sequence length="476" mass="53008">MNRFAKTSHESRHQVSRTDRKLTASHAIVIGGSVAGLCAAAALAKNFGKVTVLERDALPGPVPRRGVPQSHHTHALLGRGQEIMEQLFPGAFEALLEDGASVSDFGKDFRWYHHGSWRVRGRLGIDSWMVSRPLLESHLRDSLTARGNVVLRHECPVDAPIHDEAGGRVKGVRLRDGSVLEADLVVDALGRGSKSPKWLAEWGYGEVEEHRVEIGMTYVSGLFDVADAGYPDDGLMLYPQAPDNHRGGIALRVEGGRMMVTLFGYHGDRAPMDHAGFVEWSKTLPELQLHRLLARSRLIGELRQHTMPYQQRRGYAGMRMPAGYVVMGDALCSFDPSFGQGMTTAAMQAELLVQLRPGQRTARMQRRIARVTDVPWLLTSTDASCWPENHDEVSTGATVLQRYLKRVFELASHDLEVYRTLSEVMHFMNPVSHLFRPRVLWGVLFGQRNSGRRQMRSGPSELAVAPELSGVRRTGY</sequence>
<name>A0A2S9YVP8_9BACT</name>
<keyword evidence="1" id="KW-0812">Transmembrane</keyword>
<dbReference type="SUPFAM" id="SSF51905">
    <property type="entry name" value="FAD/NAD(P)-binding domain"/>
    <property type="match status" value="1"/>
</dbReference>
<evidence type="ECO:0000256" key="1">
    <source>
        <dbReference type="SAM" id="Phobius"/>
    </source>
</evidence>
<dbReference type="PANTHER" id="PTHR43422:SF3">
    <property type="entry name" value="THIAMINE THIAZOLE SYNTHASE"/>
    <property type="match status" value="1"/>
</dbReference>
<dbReference type="EC" id="1.14.13.-" evidence="2"/>
<accession>A0A2S9YVP8</accession>
<dbReference type="PANTHER" id="PTHR43422">
    <property type="entry name" value="THIAMINE THIAZOLE SYNTHASE"/>
    <property type="match status" value="1"/>
</dbReference>
<reference evidence="2 3" key="1">
    <citation type="submission" date="2018-03" db="EMBL/GenBank/DDBJ databases">
        <title>Draft Genome Sequences of the Obligatory Marine Myxobacteria Enhygromyxa salina SWB007.</title>
        <authorList>
            <person name="Poehlein A."/>
            <person name="Moghaddam J.A."/>
            <person name="Harms H."/>
            <person name="Alanjari M."/>
            <person name="Koenig G.M."/>
            <person name="Daniel R."/>
            <person name="Schaeberle T.F."/>
        </authorList>
    </citation>
    <scope>NUCLEOTIDE SEQUENCE [LARGE SCALE GENOMIC DNA]</scope>
    <source>
        <strain evidence="2 3">SWB007</strain>
    </source>
</reference>
<gene>
    <name evidence="2" type="ORF">ENSA7_11680</name>
</gene>
<dbReference type="InterPro" id="IPR036188">
    <property type="entry name" value="FAD/NAD-bd_sf"/>
</dbReference>
<dbReference type="Proteomes" id="UP000238823">
    <property type="component" value="Unassembled WGS sequence"/>
</dbReference>
<dbReference type="EMBL" id="PVNL01000030">
    <property type="protein sequence ID" value="PRQ09178.1"/>
    <property type="molecule type" value="Genomic_DNA"/>
</dbReference>
<organism evidence="2 3">
    <name type="scientific">Enhygromyxa salina</name>
    <dbReference type="NCBI Taxonomy" id="215803"/>
    <lineage>
        <taxon>Bacteria</taxon>
        <taxon>Pseudomonadati</taxon>
        <taxon>Myxococcota</taxon>
        <taxon>Polyangia</taxon>
        <taxon>Nannocystales</taxon>
        <taxon>Nannocystaceae</taxon>
        <taxon>Enhygromyxa</taxon>
    </lineage>
</organism>
<dbReference type="Pfam" id="PF12831">
    <property type="entry name" value="FAD_oxidored"/>
    <property type="match status" value="1"/>
</dbReference>
<keyword evidence="2" id="KW-0560">Oxidoreductase</keyword>
<proteinExistence type="predicted"/>
<dbReference type="GO" id="GO:0016491">
    <property type="term" value="F:oxidoreductase activity"/>
    <property type="evidence" value="ECO:0007669"/>
    <property type="project" value="UniProtKB-KW"/>
</dbReference>
<keyword evidence="1" id="KW-1133">Transmembrane helix</keyword>
<protein>
    <submittedName>
        <fullName evidence="2">Putative epoxidase LasC</fullName>
        <ecNumber evidence="2">1.14.13.-</ecNumber>
    </submittedName>
</protein>
<keyword evidence="1" id="KW-0472">Membrane</keyword>
<evidence type="ECO:0000313" key="3">
    <source>
        <dbReference type="Proteomes" id="UP000238823"/>
    </source>
</evidence>
<dbReference type="Gene3D" id="3.50.50.60">
    <property type="entry name" value="FAD/NAD(P)-binding domain"/>
    <property type="match status" value="1"/>
</dbReference>
<feature type="transmembrane region" description="Helical" evidence="1">
    <location>
        <begin position="21"/>
        <end position="44"/>
    </location>
</feature>
<evidence type="ECO:0000313" key="2">
    <source>
        <dbReference type="EMBL" id="PRQ09178.1"/>
    </source>
</evidence>
<dbReference type="AlphaFoldDB" id="A0A2S9YVP8"/>
<comment type="caution">
    <text evidence="2">The sequence shown here is derived from an EMBL/GenBank/DDBJ whole genome shotgun (WGS) entry which is preliminary data.</text>
</comment>
<dbReference type="RefSeq" id="WP_106088212.1">
    <property type="nucleotide sequence ID" value="NZ_PVNL01000030.1"/>
</dbReference>